<proteinExistence type="predicted"/>
<organism evidence="1 2">
    <name type="scientific">Cellulomonas fengjieae</name>
    <dbReference type="NCBI Taxonomy" id="2819978"/>
    <lineage>
        <taxon>Bacteria</taxon>
        <taxon>Bacillati</taxon>
        <taxon>Actinomycetota</taxon>
        <taxon>Actinomycetes</taxon>
        <taxon>Micrococcales</taxon>
        <taxon>Cellulomonadaceae</taxon>
        <taxon>Cellulomonas</taxon>
    </lineage>
</organism>
<accession>A0ABS3SMQ4</accession>
<dbReference type="InterPro" id="IPR027417">
    <property type="entry name" value="P-loop_NTPase"/>
</dbReference>
<dbReference type="Gene3D" id="3.40.50.300">
    <property type="entry name" value="P-loop containing nucleotide triphosphate hydrolases"/>
    <property type="match status" value="1"/>
</dbReference>
<comment type="caution">
    <text evidence="1">The sequence shown here is derived from an EMBL/GenBank/DDBJ whole genome shotgun (WGS) entry which is preliminary data.</text>
</comment>
<reference evidence="1 2" key="1">
    <citation type="submission" date="2021-03" db="EMBL/GenBank/DDBJ databases">
        <title>novel species in genus Cellulomonas.</title>
        <authorList>
            <person name="Zhang G."/>
        </authorList>
    </citation>
    <scope>NUCLEOTIDE SEQUENCE [LARGE SCALE GENOMIC DNA]</scope>
    <source>
        <strain evidence="2">zg-ZUI188</strain>
    </source>
</reference>
<dbReference type="Proteomes" id="UP000678317">
    <property type="component" value="Unassembled WGS sequence"/>
</dbReference>
<dbReference type="SUPFAM" id="SSF52540">
    <property type="entry name" value="P-loop containing nucleoside triphosphate hydrolases"/>
    <property type="match status" value="1"/>
</dbReference>
<dbReference type="GO" id="GO:0016301">
    <property type="term" value="F:kinase activity"/>
    <property type="evidence" value="ECO:0007669"/>
    <property type="project" value="UniProtKB-KW"/>
</dbReference>
<dbReference type="RefSeq" id="WP_208290328.1">
    <property type="nucleotide sequence ID" value="NZ_CP074404.1"/>
</dbReference>
<sequence length="223" mass="24320">MTDGMGEVVARIVGAVPRGRRALVAIDGVGASGKSALAAALAQRIDARPVVVLHADDFFQPAVVRHARGRLSPEGFWLETYDYATLTSWALTPLRADGDGLYRGSSFDRATGQTWRPAAVQAPHDALVLVEGTFLLRDELVGFWDYSVFVDVPLEVMVRRMALRDGLDPDPEHGLMHRYVGAQRLYFARAVPWQRASLVVDNSAVDGPRIIDAASAAARVWPT</sequence>
<evidence type="ECO:0000313" key="2">
    <source>
        <dbReference type="Proteomes" id="UP000678317"/>
    </source>
</evidence>
<keyword evidence="1" id="KW-0808">Transferase</keyword>
<protein>
    <submittedName>
        <fullName evidence="1">Uridine kinase</fullName>
    </submittedName>
</protein>
<evidence type="ECO:0000313" key="1">
    <source>
        <dbReference type="EMBL" id="MBO3086270.1"/>
    </source>
</evidence>
<gene>
    <name evidence="1" type="ORF">J4035_16625</name>
</gene>
<keyword evidence="2" id="KW-1185">Reference proteome</keyword>
<name>A0ABS3SMQ4_9CELL</name>
<dbReference type="EMBL" id="JAGFBM010000009">
    <property type="protein sequence ID" value="MBO3086270.1"/>
    <property type="molecule type" value="Genomic_DNA"/>
</dbReference>
<keyword evidence="1" id="KW-0418">Kinase</keyword>